<keyword evidence="2" id="KW-0378">Hydrolase</keyword>
<dbReference type="PANTHER" id="PTHR43194">
    <property type="entry name" value="HYDROLASE ALPHA/BETA FOLD FAMILY"/>
    <property type="match status" value="1"/>
</dbReference>
<reference evidence="2 3" key="1">
    <citation type="journal article" date="2019" name="Int. J. Syst. Evol. Microbiol.">
        <title>The Global Catalogue of Microorganisms (GCM) 10K type strain sequencing project: providing services to taxonomists for standard genome sequencing and annotation.</title>
        <authorList>
            <consortium name="The Broad Institute Genomics Platform"/>
            <consortium name="The Broad Institute Genome Sequencing Center for Infectious Disease"/>
            <person name="Wu L."/>
            <person name="Ma J."/>
        </authorList>
    </citation>
    <scope>NUCLEOTIDE SEQUENCE [LARGE SCALE GENOMIC DNA]</scope>
    <source>
        <strain evidence="2 3">CGMCC 1.12563</strain>
    </source>
</reference>
<dbReference type="PANTHER" id="PTHR43194:SF2">
    <property type="entry name" value="PEROXISOMAL MEMBRANE PROTEIN LPX1"/>
    <property type="match status" value="1"/>
</dbReference>
<evidence type="ECO:0000313" key="3">
    <source>
        <dbReference type="Proteomes" id="UP001597187"/>
    </source>
</evidence>
<dbReference type="Proteomes" id="UP001597187">
    <property type="component" value="Unassembled WGS sequence"/>
</dbReference>
<dbReference type="InterPro" id="IPR050228">
    <property type="entry name" value="Carboxylesterase_BioH"/>
</dbReference>
<accession>A0ABD6B115</accession>
<comment type="caution">
    <text evidence="2">The sequence shown here is derived from an EMBL/GenBank/DDBJ whole genome shotgun (WGS) entry which is preliminary data.</text>
</comment>
<dbReference type="Pfam" id="PF00561">
    <property type="entry name" value="Abhydrolase_1"/>
    <property type="match status" value="1"/>
</dbReference>
<dbReference type="GO" id="GO:0016787">
    <property type="term" value="F:hydrolase activity"/>
    <property type="evidence" value="ECO:0007669"/>
    <property type="project" value="UniProtKB-KW"/>
</dbReference>
<gene>
    <name evidence="2" type="ORF">ACFSBT_19745</name>
</gene>
<feature type="domain" description="AB hydrolase-1" evidence="1">
    <location>
        <begin position="32"/>
        <end position="282"/>
    </location>
</feature>
<evidence type="ECO:0000313" key="2">
    <source>
        <dbReference type="EMBL" id="MFD1515517.1"/>
    </source>
</evidence>
<dbReference type="Gene3D" id="3.40.50.1820">
    <property type="entry name" value="alpha/beta hydrolase"/>
    <property type="match status" value="1"/>
</dbReference>
<evidence type="ECO:0000259" key="1">
    <source>
        <dbReference type="Pfam" id="PF00561"/>
    </source>
</evidence>
<sequence>MPVTAVPDLPVETVDLPTGETIAYRHRPGEVPLVLLHGNMTSSKHWDLVLDAVDERFDCYAMDMRGFGGSTYETPADSLADFAADVGPFADAVGLDSFHLWGWSTGGGVAMAFAARHPDRVDRLVLMDSVSTRGYPLFRTDETGQPTDEPLTTREEIAATPALAPVFQAHETENRETFKAVWNQLIYTDERPDDDLYDAYVDDMLTQRNLVDVYHALAHFNVSDESNAYGEGSGLASEITHPTLVVHGDRDLVIPREMADETLADLPNAEFVELEDCGHSPPVDALDDLLAAVEPFLLGEEN</sequence>
<dbReference type="AlphaFoldDB" id="A0ABD6B115"/>
<dbReference type="InterPro" id="IPR029058">
    <property type="entry name" value="AB_hydrolase_fold"/>
</dbReference>
<dbReference type="PRINTS" id="PR00111">
    <property type="entry name" value="ABHYDROLASE"/>
</dbReference>
<dbReference type="SUPFAM" id="SSF53474">
    <property type="entry name" value="alpha/beta-Hydrolases"/>
    <property type="match status" value="1"/>
</dbReference>
<name>A0ABD6B115_9EURY</name>
<dbReference type="InterPro" id="IPR000073">
    <property type="entry name" value="AB_hydrolase_1"/>
</dbReference>
<dbReference type="RefSeq" id="WP_250875431.1">
    <property type="nucleotide sequence ID" value="NZ_JALXFV010000008.1"/>
</dbReference>
<proteinExistence type="predicted"/>
<keyword evidence="3" id="KW-1185">Reference proteome</keyword>
<dbReference type="EMBL" id="JBHUDC010000008">
    <property type="protein sequence ID" value="MFD1515517.1"/>
    <property type="molecule type" value="Genomic_DNA"/>
</dbReference>
<protein>
    <submittedName>
        <fullName evidence="2">Alpha/beta fold hydrolase</fullName>
    </submittedName>
</protein>
<organism evidence="2 3">
    <name type="scientific">Halomarina rubra</name>
    <dbReference type="NCBI Taxonomy" id="2071873"/>
    <lineage>
        <taxon>Archaea</taxon>
        <taxon>Methanobacteriati</taxon>
        <taxon>Methanobacteriota</taxon>
        <taxon>Stenosarchaea group</taxon>
        <taxon>Halobacteria</taxon>
        <taxon>Halobacteriales</taxon>
        <taxon>Natronomonadaceae</taxon>
        <taxon>Halomarina</taxon>
    </lineage>
</organism>